<dbReference type="InterPro" id="IPR013551">
    <property type="entry name" value="YicC-like_C"/>
</dbReference>
<proteinExistence type="inferred from homology"/>
<dbReference type="Proteomes" id="UP000295438">
    <property type="component" value="Unassembled WGS sequence"/>
</dbReference>
<keyword evidence="3" id="KW-0255">Endonuclease</keyword>
<dbReference type="Pfam" id="PF03755">
    <property type="entry name" value="YicC-like_N"/>
    <property type="match status" value="1"/>
</dbReference>
<keyword evidence="9" id="KW-1185">Reference proteome</keyword>
<evidence type="ECO:0000256" key="4">
    <source>
        <dbReference type="ARBA" id="ARBA00022801"/>
    </source>
</evidence>
<accession>A0A4R5V0K1</accession>
<dbReference type="InterPro" id="IPR005229">
    <property type="entry name" value="YicC/YloC-like"/>
</dbReference>
<feature type="domain" description="Endoribonuclease YicC-like N-terminal" evidence="6">
    <location>
        <begin position="2"/>
        <end position="157"/>
    </location>
</feature>
<keyword evidence="2" id="KW-0540">Nuclease</keyword>
<evidence type="ECO:0000256" key="3">
    <source>
        <dbReference type="ARBA" id="ARBA00022759"/>
    </source>
</evidence>
<reference evidence="8 9" key="1">
    <citation type="submission" date="2019-03" db="EMBL/GenBank/DDBJ databases">
        <title>Algoriphagus aquimaris sp. nov., isolated form marine sediment in Pohang, Korea.</title>
        <authorList>
            <person name="Kim J."/>
            <person name="Yoon S.-H."/>
            <person name="Lee S.-S."/>
        </authorList>
    </citation>
    <scope>NUCLEOTIDE SEQUENCE [LARGE SCALE GENOMIC DNA]</scope>
    <source>
        <strain evidence="8 9">F21</strain>
    </source>
</reference>
<name>A0A4R5V0K1_9BACT</name>
<keyword evidence="4" id="KW-0378">Hydrolase</keyword>
<feature type="domain" description="Endoribonuclease YicC-like C-terminal" evidence="7">
    <location>
        <begin position="177"/>
        <end position="293"/>
    </location>
</feature>
<evidence type="ECO:0000256" key="5">
    <source>
        <dbReference type="ARBA" id="ARBA00035648"/>
    </source>
</evidence>
<organism evidence="8 9">
    <name type="scientific">Algoriphagus formosus</name>
    <dbReference type="NCBI Taxonomy" id="2007308"/>
    <lineage>
        <taxon>Bacteria</taxon>
        <taxon>Pseudomonadati</taxon>
        <taxon>Bacteroidota</taxon>
        <taxon>Cytophagia</taxon>
        <taxon>Cytophagales</taxon>
        <taxon>Cyclobacteriaceae</taxon>
        <taxon>Algoriphagus</taxon>
    </lineage>
</organism>
<dbReference type="EMBL" id="SMUW01000033">
    <property type="protein sequence ID" value="TDK44916.1"/>
    <property type="molecule type" value="Genomic_DNA"/>
</dbReference>
<dbReference type="GO" id="GO:0016787">
    <property type="term" value="F:hydrolase activity"/>
    <property type="evidence" value="ECO:0007669"/>
    <property type="project" value="UniProtKB-KW"/>
</dbReference>
<evidence type="ECO:0000256" key="1">
    <source>
        <dbReference type="ARBA" id="ARBA00001968"/>
    </source>
</evidence>
<dbReference type="Pfam" id="PF08340">
    <property type="entry name" value="YicC-like_C"/>
    <property type="match status" value="1"/>
</dbReference>
<dbReference type="GO" id="GO:0004521">
    <property type="term" value="F:RNA endonuclease activity"/>
    <property type="evidence" value="ECO:0007669"/>
    <property type="project" value="InterPro"/>
</dbReference>
<dbReference type="NCBIfam" id="TIGR00255">
    <property type="entry name" value="YicC/YloC family endoribonuclease"/>
    <property type="match status" value="1"/>
</dbReference>
<dbReference type="AlphaFoldDB" id="A0A4R5V0K1"/>
<comment type="caution">
    <text evidence="8">The sequence shown here is derived from an EMBL/GenBank/DDBJ whole genome shotgun (WGS) entry which is preliminary data.</text>
</comment>
<evidence type="ECO:0000313" key="9">
    <source>
        <dbReference type="Proteomes" id="UP000295438"/>
    </source>
</evidence>
<dbReference type="RefSeq" id="WP_133390776.1">
    <property type="nucleotide sequence ID" value="NZ_SMUW01000033.1"/>
</dbReference>
<comment type="cofactor">
    <cofactor evidence="1">
        <name>a divalent metal cation</name>
        <dbReference type="ChEBI" id="CHEBI:60240"/>
    </cofactor>
</comment>
<gene>
    <name evidence="8" type="ORF">E1898_10115</name>
</gene>
<dbReference type="PANTHER" id="PTHR30636:SF3">
    <property type="entry name" value="UPF0701 PROTEIN YICC"/>
    <property type="match status" value="1"/>
</dbReference>
<comment type="similarity">
    <text evidence="5">Belongs to the YicC/YloC family.</text>
</comment>
<dbReference type="PANTHER" id="PTHR30636">
    <property type="entry name" value="UPF0701 PROTEIN YICC"/>
    <property type="match status" value="1"/>
</dbReference>
<evidence type="ECO:0000313" key="8">
    <source>
        <dbReference type="EMBL" id="TDK44916.1"/>
    </source>
</evidence>
<sequence>MIKSMTGFGRAGMEDDSRTIQAEVKTLNSKFLDLSLKLPRQFSEKEHEVRNLVQGILERGKVNLALDFIPKKSNQIPVTINEELFQAYFEKYQNLANSVVAEKSELFKLALQSPSVIVNMAPDEATEAEEEWELIQKVIIEALQKCDQFRKDEGESLFEKLKENIQVIESALQQVKAIEGQRKDRIKNRIRSNFQDWIEENDFDQNRFEQELIYYFEKLDITEELVRLETHLNYFIKVLNEETQQGKKLGFISQEIGREINTIGSKANDAGMQKWVILMKDELEKIKEQTLNVL</sequence>
<evidence type="ECO:0000259" key="6">
    <source>
        <dbReference type="Pfam" id="PF03755"/>
    </source>
</evidence>
<evidence type="ECO:0000256" key="2">
    <source>
        <dbReference type="ARBA" id="ARBA00022722"/>
    </source>
</evidence>
<evidence type="ECO:0000259" key="7">
    <source>
        <dbReference type="Pfam" id="PF08340"/>
    </source>
</evidence>
<protein>
    <submittedName>
        <fullName evidence="8">YicC family protein</fullName>
    </submittedName>
</protein>
<dbReference type="InterPro" id="IPR013527">
    <property type="entry name" value="YicC-like_N"/>
</dbReference>